<accession>A0A1G9T7W8</accession>
<reference evidence="1 2" key="1">
    <citation type="submission" date="2016-10" db="EMBL/GenBank/DDBJ databases">
        <authorList>
            <person name="de Groot N.N."/>
        </authorList>
    </citation>
    <scope>NUCLEOTIDE SEQUENCE [LARGE SCALE GENOMIC DNA]</scope>
    <source>
        <strain evidence="1 2">DSM 44149</strain>
    </source>
</reference>
<dbReference type="Gene3D" id="3.40.50.300">
    <property type="entry name" value="P-loop containing nucleotide triphosphate hydrolases"/>
    <property type="match status" value="1"/>
</dbReference>
<keyword evidence="2" id="KW-1185">Reference proteome</keyword>
<name>A0A1G9T7W8_ALLAB</name>
<dbReference type="Proteomes" id="UP000183376">
    <property type="component" value="Chromosome I"/>
</dbReference>
<gene>
    <name evidence="1" type="ORF">SAMN04489726_1618</name>
</gene>
<keyword evidence="1" id="KW-0418">Kinase</keyword>
<dbReference type="EMBL" id="LT629701">
    <property type="protein sequence ID" value="SDM43771.1"/>
    <property type="molecule type" value="Genomic_DNA"/>
</dbReference>
<evidence type="ECO:0000313" key="2">
    <source>
        <dbReference type="Proteomes" id="UP000183376"/>
    </source>
</evidence>
<dbReference type="OrthoDB" id="198115at2"/>
<dbReference type="Pfam" id="PF13238">
    <property type="entry name" value="AAA_18"/>
    <property type="match status" value="1"/>
</dbReference>
<dbReference type="SUPFAM" id="SSF52540">
    <property type="entry name" value="P-loop containing nucleoside triphosphate hydrolases"/>
    <property type="match status" value="1"/>
</dbReference>
<dbReference type="AlphaFoldDB" id="A0A1G9T7W8"/>
<proteinExistence type="predicted"/>
<keyword evidence="1" id="KW-0808">Transferase</keyword>
<dbReference type="eggNOG" id="COG1936">
    <property type="taxonomic scope" value="Bacteria"/>
</dbReference>
<protein>
    <submittedName>
        <fullName evidence="1">Broad-specificity NMP kinase</fullName>
    </submittedName>
</protein>
<dbReference type="STRING" id="211114.SAMN04489726_1618"/>
<dbReference type="GO" id="GO:0016301">
    <property type="term" value="F:kinase activity"/>
    <property type="evidence" value="ECO:0007669"/>
    <property type="project" value="UniProtKB-KW"/>
</dbReference>
<dbReference type="InterPro" id="IPR027417">
    <property type="entry name" value="P-loop_NTPase"/>
</dbReference>
<sequence>MNLLICPACGARTDVPRVEGSPAVVVCADCGHRRGFHRLPLLCLTGPSGTGKSTVCRELAARLSEHVVVLEQDVLWVDGLRDPAENHRAFRSTWLRVISMIQQNGRPVLLCGTVVPPEFEPLPERALFADVHYLALMCEPEVLAERLRRRPAWRGWSEPRIAETLEYAQWLRDEGASLSPPVGLLDTTGVPVAETVDAVCSWVAKTLGLAQALGESPA</sequence>
<organism evidence="1 2">
    <name type="scientific">Allokutzneria albata</name>
    <name type="common">Kibdelosporangium albatum</name>
    <dbReference type="NCBI Taxonomy" id="211114"/>
    <lineage>
        <taxon>Bacteria</taxon>
        <taxon>Bacillati</taxon>
        <taxon>Actinomycetota</taxon>
        <taxon>Actinomycetes</taxon>
        <taxon>Pseudonocardiales</taxon>
        <taxon>Pseudonocardiaceae</taxon>
        <taxon>Allokutzneria</taxon>
    </lineage>
</organism>
<evidence type="ECO:0000313" key="1">
    <source>
        <dbReference type="EMBL" id="SDM43771.1"/>
    </source>
</evidence>